<keyword evidence="3" id="KW-1185">Reference proteome</keyword>
<sequence>MKTKLKNAVSLLALSLFILACSKGNEDLSHLYEDEAEVPIEVALELGSISLKPVIKDVIIVNTGKAPTLDEVLDYMAVLIQDTEGNQVLSSNYRDLPEFIELAPGDYRFFMSNWVSTSARFDNPIHGTNSLGFTVTSGENTVLAFSLKLFDVATTINLSDAVKTSYPDISVNAGVFNYYNGISNNLTWNIIDDGRIGYFDLVERDNLFLGSFSTTIGDMTIDITATSAAGAPINVTSTYTGVSANEHYVISIEQSSATTLSLSITLNDEIVINETITFPN</sequence>
<organism evidence="2 3">
    <name type="scientific">Maribacter arenosus</name>
    <dbReference type="NCBI Taxonomy" id="1854708"/>
    <lineage>
        <taxon>Bacteria</taxon>
        <taxon>Pseudomonadati</taxon>
        <taxon>Bacteroidota</taxon>
        <taxon>Flavobacteriia</taxon>
        <taxon>Flavobacteriales</taxon>
        <taxon>Flavobacteriaceae</taxon>
        <taxon>Maribacter</taxon>
    </lineage>
</organism>
<evidence type="ECO:0000256" key="1">
    <source>
        <dbReference type="SAM" id="SignalP"/>
    </source>
</evidence>
<comment type="caution">
    <text evidence="2">The sequence shown here is derived from an EMBL/GenBank/DDBJ whole genome shotgun (WGS) entry which is preliminary data.</text>
</comment>
<dbReference type="Proteomes" id="UP000598350">
    <property type="component" value="Unassembled WGS sequence"/>
</dbReference>
<feature type="chain" id="PRO_5045714984" evidence="1">
    <location>
        <begin position="21"/>
        <end position="280"/>
    </location>
</feature>
<keyword evidence="1" id="KW-0732">Signal</keyword>
<feature type="signal peptide" evidence="1">
    <location>
        <begin position="1"/>
        <end position="20"/>
    </location>
</feature>
<evidence type="ECO:0000313" key="3">
    <source>
        <dbReference type="Proteomes" id="UP000598350"/>
    </source>
</evidence>
<gene>
    <name evidence="2" type="ORF">HPE63_03235</name>
</gene>
<accession>A0ABR7V7L8</accession>
<evidence type="ECO:0000313" key="2">
    <source>
        <dbReference type="EMBL" id="MBD0849669.1"/>
    </source>
</evidence>
<dbReference type="PROSITE" id="PS51257">
    <property type="entry name" value="PROKAR_LIPOPROTEIN"/>
    <property type="match status" value="1"/>
</dbReference>
<proteinExistence type="predicted"/>
<protein>
    <submittedName>
        <fullName evidence="2">DUF4493 domain-containing protein</fullName>
    </submittedName>
</protein>
<dbReference type="EMBL" id="JABTCG010000001">
    <property type="protein sequence ID" value="MBD0849669.1"/>
    <property type="molecule type" value="Genomic_DNA"/>
</dbReference>
<dbReference type="RefSeq" id="WP_188312782.1">
    <property type="nucleotide sequence ID" value="NZ_JABTCG010000001.1"/>
</dbReference>
<reference evidence="2 3" key="1">
    <citation type="submission" date="2020-05" db="EMBL/GenBank/DDBJ databases">
        <title>The draft genome sequence of Maribacter arenosus CAU 1321.</title>
        <authorList>
            <person name="Mu L."/>
        </authorList>
    </citation>
    <scope>NUCLEOTIDE SEQUENCE [LARGE SCALE GENOMIC DNA]</scope>
    <source>
        <strain evidence="2 3">CAU 1321</strain>
    </source>
</reference>
<name>A0ABR7V7L8_9FLAO</name>
<dbReference type="Pfam" id="PF14900">
    <property type="entry name" value="DUF4493"/>
    <property type="match status" value="1"/>
</dbReference>
<dbReference type="InterPro" id="IPR027840">
    <property type="entry name" value="DUF4493"/>
</dbReference>